<evidence type="ECO:0000256" key="2">
    <source>
        <dbReference type="SAM" id="MobiDB-lite"/>
    </source>
</evidence>
<comment type="similarity">
    <text evidence="1">Belongs to the learning-associated protein family.</text>
</comment>
<accession>A0A336MQ89</accession>
<dbReference type="AlphaFoldDB" id="A0A336MQ89"/>
<dbReference type="EMBL" id="UFQT01001802">
    <property type="protein sequence ID" value="SSX31835.1"/>
    <property type="molecule type" value="Genomic_DNA"/>
</dbReference>
<sequence length="137" mass="16443">MTARSKKQRQRNLSIKREKQKVKELARLRKTVGLPEMMDTDQVQVQTAEQIEKKHKKIEEQLIEEEFIQEKTRAIDRKKIKVVHPSTKKTHIYDTKTMKDQYGAYPTWYRANKVKRKMNKKKLSHKSNFWTANFVPS</sequence>
<dbReference type="Pfam" id="PF10169">
    <property type="entry name" value="LLPH"/>
    <property type="match status" value="1"/>
</dbReference>
<dbReference type="InterPro" id="IPR018784">
    <property type="entry name" value="LLPH-like"/>
</dbReference>
<feature type="compositionally biased region" description="Basic residues" evidence="2">
    <location>
        <begin position="1"/>
        <end position="10"/>
    </location>
</feature>
<dbReference type="VEuPathDB" id="VectorBase:CSON004156"/>
<feature type="region of interest" description="Disordered" evidence="2">
    <location>
        <begin position="1"/>
        <end position="21"/>
    </location>
</feature>
<gene>
    <name evidence="4" type="primary">CSON004156</name>
</gene>
<name>A0A336MQ89_CULSO</name>
<organism evidence="4">
    <name type="scientific">Culicoides sonorensis</name>
    <name type="common">Biting midge</name>
    <dbReference type="NCBI Taxonomy" id="179676"/>
    <lineage>
        <taxon>Eukaryota</taxon>
        <taxon>Metazoa</taxon>
        <taxon>Ecdysozoa</taxon>
        <taxon>Arthropoda</taxon>
        <taxon>Hexapoda</taxon>
        <taxon>Insecta</taxon>
        <taxon>Pterygota</taxon>
        <taxon>Neoptera</taxon>
        <taxon>Endopterygota</taxon>
        <taxon>Diptera</taxon>
        <taxon>Nematocera</taxon>
        <taxon>Chironomoidea</taxon>
        <taxon>Ceratopogonidae</taxon>
        <taxon>Ceratopogoninae</taxon>
        <taxon>Culicoides</taxon>
        <taxon>Monoculicoides</taxon>
    </lineage>
</organism>
<evidence type="ECO:0000256" key="1">
    <source>
        <dbReference type="ARBA" id="ARBA00034118"/>
    </source>
</evidence>
<reference evidence="4" key="2">
    <citation type="submission" date="2018-07" db="EMBL/GenBank/DDBJ databases">
        <authorList>
            <person name="Quirk P.G."/>
            <person name="Krulwich T.A."/>
        </authorList>
    </citation>
    <scope>NUCLEOTIDE SEQUENCE</scope>
</reference>
<proteinExistence type="inferred from homology"/>
<evidence type="ECO:0000313" key="3">
    <source>
        <dbReference type="EMBL" id="SSX12384.1"/>
    </source>
</evidence>
<reference evidence="3" key="1">
    <citation type="submission" date="2018-04" db="EMBL/GenBank/DDBJ databases">
        <authorList>
            <person name="Go L.Y."/>
            <person name="Mitchell J.A."/>
        </authorList>
    </citation>
    <scope>NUCLEOTIDE SEQUENCE</scope>
    <source>
        <tissue evidence="3">Whole organism</tissue>
    </source>
</reference>
<dbReference type="EMBL" id="UFQS01001802">
    <property type="protein sequence ID" value="SSX12384.1"/>
    <property type="molecule type" value="Genomic_DNA"/>
</dbReference>
<evidence type="ECO:0000313" key="4">
    <source>
        <dbReference type="EMBL" id="SSX31835.1"/>
    </source>
</evidence>
<protein>
    <submittedName>
        <fullName evidence="4">CSON004156 protein</fullName>
    </submittedName>
</protein>
<dbReference type="OMA" id="GMDIMEK"/>